<dbReference type="Proteomes" id="UP001176961">
    <property type="component" value="Unassembled WGS sequence"/>
</dbReference>
<organism evidence="1 2">
    <name type="scientific">Cylicocyclus nassatus</name>
    <name type="common">Nematode worm</name>
    <dbReference type="NCBI Taxonomy" id="53992"/>
    <lineage>
        <taxon>Eukaryota</taxon>
        <taxon>Metazoa</taxon>
        <taxon>Ecdysozoa</taxon>
        <taxon>Nematoda</taxon>
        <taxon>Chromadorea</taxon>
        <taxon>Rhabditida</taxon>
        <taxon>Rhabditina</taxon>
        <taxon>Rhabditomorpha</taxon>
        <taxon>Strongyloidea</taxon>
        <taxon>Strongylidae</taxon>
        <taxon>Cylicocyclus</taxon>
    </lineage>
</organism>
<name>A0AA36GXB1_CYLNA</name>
<evidence type="ECO:0000313" key="1">
    <source>
        <dbReference type="EMBL" id="CAJ0599877.1"/>
    </source>
</evidence>
<gene>
    <name evidence="1" type="ORF">CYNAS_LOCUS11860</name>
</gene>
<evidence type="ECO:0000313" key="2">
    <source>
        <dbReference type="Proteomes" id="UP001176961"/>
    </source>
</evidence>
<proteinExistence type="predicted"/>
<comment type="caution">
    <text evidence="1">The sequence shown here is derived from an EMBL/GenBank/DDBJ whole genome shotgun (WGS) entry which is preliminary data.</text>
</comment>
<sequence>MSFVEESRPVDTTCTEDFSNQTAVRIVYETLCKSCLYLVFFVHFILNWPVATIGCENGPNNTMSESS</sequence>
<protein>
    <submittedName>
        <fullName evidence="1">Uncharacterized protein</fullName>
    </submittedName>
</protein>
<reference evidence="1" key="1">
    <citation type="submission" date="2023-07" db="EMBL/GenBank/DDBJ databases">
        <authorList>
            <consortium name="CYATHOMIX"/>
        </authorList>
    </citation>
    <scope>NUCLEOTIDE SEQUENCE</scope>
    <source>
        <strain evidence="1">N/A</strain>
    </source>
</reference>
<dbReference type="AlphaFoldDB" id="A0AA36GXB1"/>
<dbReference type="EMBL" id="CATQJL010000223">
    <property type="protein sequence ID" value="CAJ0599877.1"/>
    <property type="molecule type" value="Genomic_DNA"/>
</dbReference>
<keyword evidence="2" id="KW-1185">Reference proteome</keyword>
<accession>A0AA36GXB1</accession>